<feature type="region of interest" description="Disordered" evidence="1">
    <location>
        <begin position="1"/>
        <end position="39"/>
    </location>
</feature>
<dbReference type="Proteomes" id="UP000314294">
    <property type="component" value="Unassembled WGS sequence"/>
</dbReference>
<proteinExistence type="predicted"/>
<dbReference type="AlphaFoldDB" id="A0A4Z2FPF9"/>
<evidence type="ECO:0000313" key="3">
    <source>
        <dbReference type="Proteomes" id="UP000314294"/>
    </source>
</evidence>
<keyword evidence="3" id="KW-1185">Reference proteome</keyword>
<comment type="caution">
    <text evidence="2">The sequence shown here is derived from an EMBL/GenBank/DDBJ whole genome shotgun (WGS) entry which is preliminary data.</text>
</comment>
<evidence type="ECO:0000313" key="2">
    <source>
        <dbReference type="EMBL" id="TNN42750.1"/>
    </source>
</evidence>
<dbReference type="EMBL" id="SRLO01001016">
    <property type="protein sequence ID" value="TNN42750.1"/>
    <property type="molecule type" value="Genomic_DNA"/>
</dbReference>
<name>A0A4Z2FPF9_9TELE</name>
<evidence type="ECO:0000256" key="1">
    <source>
        <dbReference type="SAM" id="MobiDB-lite"/>
    </source>
</evidence>
<sequence length="82" mass="8980">MRRQRARPGGGDEEEEEPSESSSTQGGAQGHQPDAQQCWVPETGNRCRYIADAIHDRTDRYRPVPTGTDRTAAHMAGLPFGA</sequence>
<accession>A0A4Z2FPF9</accession>
<protein>
    <submittedName>
        <fullName evidence="2">Uncharacterized protein</fullName>
    </submittedName>
</protein>
<feature type="region of interest" description="Disordered" evidence="1">
    <location>
        <begin position="60"/>
        <end position="82"/>
    </location>
</feature>
<reference evidence="2 3" key="1">
    <citation type="submission" date="2019-03" db="EMBL/GenBank/DDBJ databases">
        <title>First draft genome of Liparis tanakae, snailfish: a comprehensive survey of snailfish specific genes.</title>
        <authorList>
            <person name="Kim W."/>
            <person name="Song I."/>
            <person name="Jeong J.-H."/>
            <person name="Kim D."/>
            <person name="Kim S."/>
            <person name="Ryu S."/>
            <person name="Song J.Y."/>
            <person name="Lee S.K."/>
        </authorList>
    </citation>
    <scope>NUCLEOTIDE SEQUENCE [LARGE SCALE GENOMIC DNA]</scope>
    <source>
        <tissue evidence="2">Muscle</tissue>
    </source>
</reference>
<organism evidence="2 3">
    <name type="scientific">Liparis tanakae</name>
    <name type="common">Tanaka's snailfish</name>
    <dbReference type="NCBI Taxonomy" id="230148"/>
    <lineage>
        <taxon>Eukaryota</taxon>
        <taxon>Metazoa</taxon>
        <taxon>Chordata</taxon>
        <taxon>Craniata</taxon>
        <taxon>Vertebrata</taxon>
        <taxon>Euteleostomi</taxon>
        <taxon>Actinopterygii</taxon>
        <taxon>Neopterygii</taxon>
        <taxon>Teleostei</taxon>
        <taxon>Neoteleostei</taxon>
        <taxon>Acanthomorphata</taxon>
        <taxon>Eupercaria</taxon>
        <taxon>Perciformes</taxon>
        <taxon>Cottioidei</taxon>
        <taxon>Cottales</taxon>
        <taxon>Liparidae</taxon>
        <taxon>Liparis</taxon>
    </lineage>
</organism>
<gene>
    <name evidence="2" type="ORF">EYF80_047076</name>
</gene>